<keyword evidence="1" id="KW-0812">Transmembrane</keyword>
<dbReference type="Proteomes" id="UP000325286">
    <property type="component" value="Chromosome"/>
</dbReference>
<evidence type="ECO:0000313" key="2">
    <source>
        <dbReference type="EMBL" id="QEG42673.1"/>
    </source>
</evidence>
<protein>
    <submittedName>
        <fullName evidence="2">Uncharacterized protein</fullName>
    </submittedName>
</protein>
<evidence type="ECO:0000256" key="1">
    <source>
        <dbReference type="SAM" id="Phobius"/>
    </source>
</evidence>
<reference evidence="2 3" key="1">
    <citation type="submission" date="2019-08" db="EMBL/GenBank/DDBJ databases">
        <title>Deep-cultivation of Planctomycetes and their phenomic and genomic characterization uncovers novel biology.</title>
        <authorList>
            <person name="Wiegand S."/>
            <person name="Jogler M."/>
            <person name="Boedeker C."/>
            <person name="Pinto D."/>
            <person name="Vollmers J."/>
            <person name="Rivas-Marin E."/>
            <person name="Kohn T."/>
            <person name="Peeters S.H."/>
            <person name="Heuer A."/>
            <person name="Rast P."/>
            <person name="Oberbeckmann S."/>
            <person name="Bunk B."/>
            <person name="Jeske O."/>
            <person name="Meyerdierks A."/>
            <person name="Storesund J.E."/>
            <person name="Kallscheuer N."/>
            <person name="Luecker S."/>
            <person name="Lage O.M."/>
            <person name="Pohl T."/>
            <person name="Merkel B.J."/>
            <person name="Hornburger P."/>
            <person name="Mueller R.-W."/>
            <person name="Bruemmer F."/>
            <person name="Labrenz M."/>
            <person name="Spormann A.M."/>
            <person name="Op den Camp H."/>
            <person name="Overmann J."/>
            <person name="Amann R."/>
            <person name="Jetten M.S.M."/>
            <person name="Mascher T."/>
            <person name="Medema M.H."/>
            <person name="Devos D.P."/>
            <person name="Kaster A.-K."/>
            <person name="Ovreas L."/>
            <person name="Rohde M."/>
            <person name="Galperin M.Y."/>
            <person name="Jogler C."/>
        </authorList>
    </citation>
    <scope>NUCLEOTIDE SEQUENCE [LARGE SCALE GENOMIC DNA]</scope>
    <source>
        <strain evidence="2 3">UC8</strain>
    </source>
</reference>
<dbReference type="KEGG" id="rul:UC8_47150"/>
<keyword evidence="1" id="KW-0472">Membrane</keyword>
<organism evidence="2 3">
    <name type="scientific">Roseimaritima ulvae</name>
    <dbReference type="NCBI Taxonomy" id="980254"/>
    <lineage>
        <taxon>Bacteria</taxon>
        <taxon>Pseudomonadati</taxon>
        <taxon>Planctomycetota</taxon>
        <taxon>Planctomycetia</taxon>
        <taxon>Pirellulales</taxon>
        <taxon>Pirellulaceae</taxon>
        <taxon>Roseimaritima</taxon>
    </lineage>
</organism>
<keyword evidence="1" id="KW-1133">Transmembrane helix</keyword>
<keyword evidence="3" id="KW-1185">Reference proteome</keyword>
<sequence length="39" mass="4029">MGMPGLPELIIIGLLIALPVVVTVAIVAVVVFLAKRSSQ</sequence>
<dbReference type="EMBL" id="CP042914">
    <property type="protein sequence ID" value="QEG42673.1"/>
    <property type="molecule type" value="Genomic_DNA"/>
</dbReference>
<dbReference type="AlphaFoldDB" id="A0A5B9R815"/>
<feature type="transmembrane region" description="Helical" evidence="1">
    <location>
        <begin position="12"/>
        <end position="34"/>
    </location>
</feature>
<accession>A0A5B9R815</accession>
<name>A0A5B9R815_9BACT</name>
<evidence type="ECO:0000313" key="3">
    <source>
        <dbReference type="Proteomes" id="UP000325286"/>
    </source>
</evidence>
<proteinExistence type="predicted"/>
<gene>
    <name evidence="2" type="ORF">UC8_47150</name>
</gene>